<feature type="signal peptide" evidence="1">
    <location>
        <begin position="1"/>
        <end position="17"/>
    </location>
</feature>
<dbReference type="Proteomes" id="UP000037460">
    <property type="component" value="Unassembled WGS sequence"/>
</dbReference>
<evidence type="ECO:0000313" key="3">
    <source>
        <dbReference type="Proteomes" id="UP000037460"/>
    </source>
</evidence>
<keyword evidence="1" id="KW-0732">Signal</keyword>
<name>A0A0M0K8I0_9EUKA</name>
<dbReference type="EMBL" id="JWZX01000983">
    <property type="protein sequence ID" value="KOO35104.1"/>
    <property type="molecule type" value="Genomic_DNA"/>
</dbReference>
<gene>
    <name evidence="2" type="ORF">Ctob_015450</name>
</gene>
<protein>
    <submittedName>
        <fullName evidence="2">Uncharacterized protein</fullName>
    </submittedName>
</protein>
<accession>A0A0M0K8I0</accession>
<evidence type="ECO:0000256" key="1">
    <source>
        <dbReference type="SAM" id="SignalP"/>
    </source>
</evidence>
<evidence type="ECO:0000313" key="2">
    <source>
        <dbReference type="EMBL" id="KOO35104.1"/>
    </source>
</evidence>
<keyword evidence="3" id="KW-1185">Reference proteome</keyword>
<proteinExistence type="predicted"/>
<feature type="chain" id="PRO_5005602444" evidence="1">
    <location>
        <begin position="18"/>
        <end position="232"/>
    </location>
</feature>
<reference evidence="3" key="1">
    <citation type="journal article" date="2015" name="PLoS Genet.">
        <title>Genome Sequence and Transcriptome Analyses of Chrysochromulina tobin: Metabolic Tools for Enhanced Algal Fitness in the Prominent Order Prymnesiales (Haptophyceae).</title>
        <authorList>
            <person name="Hovde B.T."/>
            <person name="Deodato C.R."/>
            <person name="Hunsperger H.M."/>
            <person name="Ryken S.A."/>
            <person name="Yost W."/>
            <person name="Jha R.K."/>
            <person name="Patterson J."/>
            <person name="Monnat R.J. Jr."/>
            <person name="Barlow S.B."/>
            <person name="Starkenburg S.R."/>
            <person name="Cattolico R.A."/>
        </authorList>
    </citation>
    <scope>NUCLEOTIDE SEQUENCE</scope>
    <source>
        <strain evidence="3">CCMP291</strain>
    </source>
</reference>
<comment type="caution">
    <text evidence="2">The sequence shown here is derived from an EMBL/GenBank/DDBJ whole genome shotgun (WGS) entry which is preliminary data.</text>
</comment>
<organism evidence="2 3">
    <name type="scientific">Chrysochromulina tobinii</name>
    <dbReference type="NCBI Taxonomy" id="1460289"/>
    <lineage>
        <taxon>Eukaryota</taxon>
        <taxon>Haptista</taxon>
        <taxon>Haptophyta</taxon>
        <taxon>Prymnesiophyceae</taxon>
        <taxon>Prymnesiales</taxon>
        <taxon>Chrysochromulinaceae</taxon>
        <taxon>Chrysochromulina</taxon>
    </lineage>
</organism>
<sequence>MALFLFDTFSMFATGAASSVKVERHVAPEPLADTSASPSPNASTIVGTELTHSLDDGPAFLACISAADLPLADRLTACIIDDGSCPNTMSCPYLSTAVGGTGLCRIPAGNSTIDPCAFCRGAAGPRAGRNSMTADDGLRKGARQVFEVALEEPFFEGKLRDADVKYEYSFPYGQTNVNADAAGDPVEEAAKRGGVPMRDSRDLVLREIIARRDQTQKLHEGEEIAGRSEEEL</sequence>
<dbReference type="AlphaFoldDB" id="A0A0M0K8I0"/>